<organism evidence="1">
    <name type="scientific">Salvia splendens</name>
    <name type="common">Scarlet sage</name>
    <dbReference type="NCBI Taxonomy" id="180675"/>
    <lineage>
        <taxon>Eukaryota</taxon>
        <taxon>Viridiplantae</taxon>
        <taxon>Streptophyta</taxon>
        <taxon>Embryophyta</taxon>
        <taxon>Tracheophyta</taxon>
        <taxon>Spermatophyta</taxon>
        <taxon>Magnoliopsida</taxon>
        <taxon>eudicotyledons</taxon>
        <taxon>Gunneridae</taxon>
        <taxon>Pentapetalae</taxon>
        <taxon>asterids</taxon>
        <taxon>lamiids</taxon>
        <taxon>Lamiales</taxon>
        <taxon>Lamiaceae</taxon>
        <taxon>Nepetoideae</taxon>
        <taxon>Mentheae</taxon>
        <taxon>Salviinae</taxon>
        <taxon>Salvia</taxon>
        <taxon>Salvia subgen. Calosphace</taxon>
        <taxon>core Calosphace</taxon>
    </lineage>
</organism>
<reference evidence="1" key="2">
    <citation type="submission" date="2020-08" db="EMBL/GenBank/DDBJ databases">
        <title>Plant Genome Project.</title>
        <authorList>
            <person name="Zhang R.-G."/>
        </authorList>
    </citation>
    <scope>NUCLEOTIDE SEQUENCE</scope>
    <source>
        <strain evidence="1">Huo1</strain>
        <tissue evidence="1">Leaf</tissue>
    </source>
</reference>
<reference evidence="1" key="1">
    <citation type="submission" date="2018-01" db="EMBL/GenBank/DDBJ databases">
        <authorList>
            <person name="Mao J.F."/>
        </authorList>
    </citation>
    <scope>NUCLEOTIDE SEQUENCE</scope>
    <source>
        <strain evidence="1">Huo1</strain>
        <tissue evidence="1">Leaf</tissue>
    </source>
</reference>
<keyword evidence="2" id="KW-1185">Reference proteome</keyword>
<comment type="caution">
    <text evidence="1">The sequence shown here is derived from an EMBL/GenBank/DDBJ whole genome shotgun (WGS) entry which is preliminary data.</text>
</comment>
<proteinExistence type="predicted"/>
<dbReference type="EMBL" id="PNBA02000010">
    <property type="protein sequence ID" value="KAG6411491.1"/>
    <property type="molecule type" value="Genomic_DNA"/>
</dbReference>
<evidence type="ECO:0000313" key="1">
    <source>
        <dbReference type="EMBL" id="KAG6411491.1"/>
    </source>
</evidence>
<dbReference type="Proteomes" id="UP000298416">
    <property type="component" value="Unassembled WGS sequence"/>
</dbReference>
<evidence type="ECO:0008006" key="3">
    <source>
        <dbReference type="Google" id="ProtNLM"/>
    </source>
</evidence>
<gene>
    <name evidence="1" type="ORF">SASPL_129574</name>
</gene>
<evidence type="ECO:0000313" key="2">
    <source>
        <dbReference type="Proteomes" id="UP000298416"/>
    </source>
</evidence>
<name>A0A8X8ZNW4_SALSN</name>
<dbReference type="AlphaFoldDB" id="A0A8X8ZNW4"/>
<sequence>MDLSLPDSLDDVTSFASKTGYHTRDDWMSDFLPFHGRDMLEEDVLNEKSCMQVLKIWIDKADEDIVKLEEDILILQCQLARDDEKWSKQCTVALREKTDHLDILIQRLKKDDNGNSLQSETEELPPRLHDLLKPLMESYLAKSEQAETSMPQMPVPRAVEHNKKTEENTSTIMFKTYERKGKSTELEDRKICLPQEKKKDAVIRNFDASADKCTNNKVSEKVVNKPSTLEQRRMQLELSDPMVKELTASMSVEKAASREIEEKKNKYNKDSSEAKVIRGKIRHKIKADYVKARTEPLSKAGKARVSYERSIYGVSKKETEQQVSKNYIAGLSEGTAASNLLPQEPLSSLTSSEKGLKMSLMKHATAKCDASNSMAEEAMDGAKNVPHNPPASCIKTTEKLSLSNLRAIAKSRKTRGYSRLKREELLKFLGFE</sequence>
<protein>
    <recommendedName>
        <fullName evidence="3">Rho termination factor N-terminal domain-containing protein</fullName>
    </recommendedName>
</protein>
<accession>A0A8X8ZNW4</accession>